<organism evidence="2 3">
    <name type="scientific">Cronartium quercuum f. sp. fusiforme G11</name>
    <dbReference type="NCBI Taxonomy" id="708437"/>
    <lineage>
        <taxon>Eukaryota</taxon>
        <taxon>Fungi</taxon>
        <taxon>Dikarya</taxon>
        <taxon>Basidiomycota</taxon>
        <taxon>Pucciniomycotina</taxon>
        <taxon>Pucciniomycetes</taxon>
        <taxon>Pucciniales</taxon>
        <taxon>Coleosporiaceae</taxon>
        <taxon>Cronartium</taxon>
    </lineage>
</organism>
<proteinExistence type="predicted"/>
<gene>
    <name evidence="2" type="ORF">CROQUDRAFT_137143</name>
</gene>
<evidence type="ECO:0000313" key="3">
    <source>
        <dbReference type="Proteomes" id="UP000886653"/>
    </source>
</evidence>
<comment type="caution">
    <text evidence="2">The sequence shown here is derived from an EMBL/GenBank/DDBJ whole genome shotgun (WGS) entry which is preliminary data.</text>
</comment>
<name>A0A9P6N5A8_9BASI</name>
<accession>A0A9P6N5A8</accession>
<evidence type="ECO:0000256" key="1">
    <source>
        <dbReference type="SAM" id="MobiDB-lite"/>
    </source>
</evidence>
<reference evidence="2" key="1">
    <citation type="submission" date="2013-11" db="EMBL/GenBank/DDBJ databases">
        <title>Genome sequence of the fusiform rust pathogen reveals effectors for host alternation and coevolution with pine.</title>
        <authorList>
            <consortium name="DOE Joint Genome Institute"/>
            <person name="Smith K."/>
            <person name="Pendleton A."/>
            <person name="Kubisiak T."/>
            <person name="Anderson C."/>
            <person name="Salamov A."/>
            <person name="Aerts A."/>
            <person name="Riley R."/>
            <person name="Clum A."/>
            <person name="Lindquist E."/>
            <person name="Ence D."/>
            <person name="Campbell M."/>
            <person name="Kronenberg Z."/>
            <person name="Feau N."/>
            <person name="Dhillon B."/>
            <person name="Hamelin R."/>
            <person name="Burleigh J."/>
            <person name="Smith J."/>
            <person name="Yandell M."/>
            <person name="Nelson C."/>
            <person name="Grigoriev I."/>
            <person name="Davis J."/>
        </authorList>
    </citation>
    <scope>NUCLEOTIDE SEQUENCE</scope>
    <source>
        <strain evidence="2">G11</strain>
    </source>
</reference>
<evidence type="ECO:0000313" key="2">
    <source>
        <dbReference type="EMBL" id="KAG0139455.1"/>
    </source>
</evidence>
<dbReference type="Proteomes" id="UP000886653">
    <property type="component" value="Unassembled WGS sequence"/>
</dbReference>
<protein>
    <submittedName>
        <fullName evidence="2">Uncharacterized protein</fullName>
    </submittedName>
</protein>
<feature type="region of interest" description="Disordered" evidence="1">
    <location>
        <begin position="11"/>
        <end position="53"/>
    </location>
</feature>
<keyword evidence="3" id="KW-1185">Reference proteome</keyword>
<dbReference type="EMBL" id="MU167588">
    <property type="protein sequence ID" value="KAG0139455.1"/>
    <property type="molecule type" value="Genomic_DNA"/>
</dbReference>
<sequence>MPSSLLNCLAGSATAGDDDDGAGPPVITFTQPVEEDISEGPTTSGSLEAGDGDRAGITAPRSSGEIAWELGHAGTNLGPLEEDLSLAIRERFELGVKVPLADAIIEISTIRIRLSTQYGGYQPEIVQRIRTEALPKAVDELCKSLNEYIEDLKDLKRATQNGRIAVLNNFFKAELADLGMHRVLEYQIEQMGRWNPSIEEIRKQMSQLSMEKRIQFLSEISSTSQGGGLVSRNIFFQWLNYHALAEAEYYGHLANEPNLIESLKVDLDIFWLRTQGEGWHLSELITADKDPLKRLYKLLWIWPMNLSLTLSQRLGHRNDKRP</sequence>
<dbReference type="AlphaFoldDB" id="A0A9P6N5A8"/>